<dbReference type="Proteomes" id="UP000298225">
    <property type="component" value="Unassembled WGS sequence"/>
</dbReference>
<dbReference type="Gene3D" id="3.50.50.60">
    <property type="entry name" value="FAD/NAD(P)-binding domain"/>
    <property type="match status" value="1"/>
</dbReference>
<reference evidence="4 5" key="1">
    <citation type="submission" date="2019-03" db="EMBL/GenBank/DDBJ databases">
        <title>Bradyrhizobium strains diversity isolated from Chamaecrista fasciculata.</title>
        <authorList>
            <person name="Urquiaga M.C.O."/>
            <person name="Hungria M."/>
            <person name="Delamuta J.R.M."/>
        </authorList>
    </citation>
    <scope>NUCLEOTIDE SEQUENCE [LARGE SCALE GENOMIC DNA]</scope>
    <source>
        <strain evidence="4 5">CNPSo 3424</strain>
    </source>
</reference>
<dbReference type="AlphaFoldDB" id="A0A4Y9LA95"/>
<name>A0A4Y9LA95_9BRAD</name>
<dbReference type="GO" id="GO:0004497">
    <property type="term" value="F:monooxygenase activity"/>
    <property type="evidence" value="ECO:0007669"/>
    <property type="project" value="UniProtKB-KW"/>
</dbReference>
<dbReference type="InterPro" id="IPR050493">
    <property type="entry name" value="FAD-dep_Monooxygenase_BioMet"/>
</dbReference>
<dbReference type="InterPro" id="IPR002938">
    <property type="entry name" value="FAD-bd"/>
</dbReference>
<feature type="domain" description="FAD-binding" evidence="3">
    <location>
        <begin position="3"/>
        <end position="326"/>
    </location>
</feature>
<accession>A0A4Y9LA95</accession>
<dbReference type="PANTHER" id="PTHR13789">
    <property type="entry name" value="MONOOXYGENASE"/>
    <property type="match status" value="1"/>
</dbReference>
<dbReference type="EMBL" id="SPQU01000004">
    <property type="protein sequence ID" value="TFV39879.1"/>
    <property type="molecule type" value="Genomic_DNA"/>
</dbReference>
<keyword evidence="5" id="KW-1185">Reference proteome</keyword>
<proteinExistence type="predicted"/>
<dbReference type="InterPro" id="IPR036188">
    <property type="entry name" value="FAD/NAD-bd_sf"/>
</dbReference>
<evidence type="ECO:0000256" key="2">
    <source>
        <dbReference type="ARBA" id="ARBA00023033"/>
    </source>
</evidence>
<dbReference type="RefSeq" id="WP_126260332.1">
    <property type="nucleotide sequence ID" value="NZ_SPQU01000004.1"/>
</dbReference>
<dbReference type="OrthoDB" id="5499180at2"/>
<sequence length="369" mass="41187">MRILIVGAGIAGLATCRALSQRGFQPRIVERNNLAGVGGAALFLPGNGVRALGELGLRDALMEISYPISHQRFFDEEGRLLSEIDADEFWRGVAPCRSMKRSALWELLKDGVSDGVIQHRHILDISSGRYCSRVTFQDGETEEYDLVIGADGVNSTVRRSVFPEAPAPQYVGNVCWRSIVPNICHIKQWTLMLGTTKSLLFEPVSSSELYVYADKSADEKHRKSYSPATPLRPLFEDIAGPLCPVLELCAQAQVHYGELMSLQLDSWCRNRVVLVGDAAHASPPSMAQGASMAVEDAIVLANELADALCVDTALLRYQTRRKKRVDWVHRQCVSRDKMRRFPRRLRNVLLRFAGTHFYQRSYGPLTAQI</sequence>
<evidence type="ECO:0000313" key="4">
    <source>
        <dbReference type="EMBL" id="TFV39879.1"/>
    </source>
</evidence>
<dbReference type="PANTHER" id="PTHR13789:SF309">
    <property type="entry name" value="PUTATIVE (AFU_ORTHOLOGUE AFUA_6G14510)-RELATED"/>
    <property type="match status" value="1"/>
</dbReference>
<comment type="caution">
    <text evidence="4">The sequence shown here is derived from an EMBL/GenBank/DDBJ whole genome shotgun (WGS) entry which is preliminary data.</text>
</comment>
<evidence type="ECO:0000259" key="3">
    <source>
        <dbReference type="Pfam" id="PF01494"/>
    </source>
</evidence>
<evidence type="ECO:0000313" key="5">
    <source>
        <dbReference type="Proteomes" id="UP000298225"/>
    </source>
</evidence>
<dbReference type="SUPFAM" id="SSF51905">
    <property type="entry name" value="FAD/NAD(P)-binding domain"/>
    <property type="match status" value="1"/>
</dbReference>
<organism evidence="4 5">
    <name type="scientific">Bradyrhizobium frederickii</name>
    <dbReference type="NCBI Taxonomy" id="2560054"/>
    <lineage>
        <taxon>Bacteria</taxon>
        <taxon>Pseudomonadati</taxon>
        <taxon>Pseudomonadota</taxon>
        <taxon>Alphaproteobacteria</taxon>
        <taxon>Hyphomicrobiales</taxon>
        <taxon>Nitrobacteraceae</taxon>
        <taxon>Bradyrhizobium</taxon>
    </lineage>
</organism>
<keyword evidence="1" id="KW-0560">Oxidoreductase</keyword>
<dbReference type="PRINTS" id="PR00420">
    <property type="entry name" value="RNGMNOXGNASE"/>
</dbReference>
<dbReference type="GO" id="GO:0071949">
    <property type="term" value="F:FAD binding"/>
    <property type="evidence" value="ECO:0007669"/>
    <property type="project" value="InterPro"/>
</dbReference>
<evidence type="ECO:0000256" key="1">
    <source>
        <dbReference type="ARBA" id="ARBA00023002"/>
    </source>
</evidence>
<keyword evidence="2" id="KW-0503">Monooxygenase</keyword>
<protein>
    <submittedName>
        <fullName evidence="4">Salicylate hydroxylase</fullName>
    </submittedName>
</protein>
<gene>
    <name evidence="4" type="ORF">E4K66_09675</name>
</gene>
<dbReference type="Pfam" id="PF01494">
    <property type="entry name" value="FAD_binding_3"/>
    <property type="match status" value="1"/>
</dbReference>